<accession>A0AAJ7BHE4</accession>
<dbReference type="GeneID" id="107263393"/>
<evidence type="ECO:0000313" key="3">
    <source>
        <dbReference type="Proteomes" id="UP000694920"/>
    </source>
</evidence>
<evidence type="ECO:0000256" key="1">
    <source>
        <dbReference type="SAM" id="Phobius"/>
    </source>
</evidence>
<organism evidence="3 4">
    <name type="scientific">Cephus cinctus</name>
    <name type="common">Wheat stem sawfly</name>
    <dbReference type="NCBI Taxonomy" id="211228"/>
    <lineage>
        <taxon>Eukaryota</taxon>
        <taxon>Metazoa</taxon>
        <taxon>Ecdysozoa</taxon>
        <taxon>Arthropoda</taxon>
        <taxon>Hexapoda</taxon>
        <taxon>Insecta</taxon>
        <taxon>Pterygota</taxon>
        <taxon>Neoptera</taxon>
        <taxon>Endopterygota</taxon>
        <taxon>Hymenoptera</taxon>
        <taxon>Cephoidea</taxon>
        <taxon>Cephidae</taxon>
        <taxon>Cephus</taxon>
    </lineage>
</organism>
<feature type="signal peptide" evidence="2">
    <location>
        <begin position="1"/>
        <end position="19"/>
    </location>
</feature>
<keyword evidence="1" id="KW-0812">Transmembrane</keyword>
<feature type="transmembrane region" description="Helical" evidence="1">
    <location>
        <begin position="81"/>
        <end position="98"/>
    </location>
</feature>
<reference evidence="4" key="1">
    <citation type="submission" date="2025-08" db="UniProtKB">
        <authorList>
            <consortium name="RefSeq"/>
        </authorList>
    </citation>
    <scope>IDENTIFICATION</scope>
</reference>
<keyword evidence="3" id="KW-1185">Reference proteome</keyword>
<name>A0AAJ7BHE4_CEPCN</name>
<keyword evidence="1" id="KW-0472">Membrane</keyword>
<sequence length="100" mass="11439">MADACTVLLCTISARLVSLNTLPEYGPTIRIKWTCCLALFKFSMKSNQGMGNQLTPLAVIDNEKGQIDTFPRQTKKISLDSLIYLYTNRVIIFFLVFWQR</sequence>
<proteinExistence type="predicted"/>
<gene>
    <name evidence="4" type="primary">LOC107263393</name>
</gene>
<keyword evidence="1" id="KW-1133">Transmembrane helix</keyword>
<evidence type="ECO:0000313" key="4">
    <source>
        <dbReference type="RefSeq" id="XP_015586044.1"/>
    </source>
</evidence>
<dbReference type="Proteomes" id="UP000694920">
    <property type="component" value="Unplaced"/>
</dbReference>
<dbReference type="KEGG" id="ccin:107263393"/>
<evidence type="ECO:0000256" key="2">
    <source>
        <dbReference type="SAM" id="SignalP"/>
    </source>
</evidence>
<keyword evidence="2" id="KW-0732">Signal</keyword>
<dbReference type="RefSeq" id="XP_015586044.1">
    <property type="nucleotide sequence ID" value="XM_015730558.2"/>
</dbReference>
<dbReference type="AlphaFoldDB" id="A0AAJ7BHE4"/>
<protein>
    <submittedName>
        <fullName evidence="4">Uncharacterized protein LOC107263393</fullName>
    </submittedName>
</protein>
<feature type="chain" id="PRO_5042518753" evidence="2">
    <location>
        <begin position="20"/>
        <end position="100"/>
    </location>
</feature>